<evidence type="ECO:0000313" key="1">
    <source>
        <dbReference type="EMBL" id="APT46935.1"/>
    </source>
</evidence>
<organism evidence="1 2">
    <name type="scientific">Bacillus safensis</name>
    <dbReference type="NCBI Taxonomy" id="561879"/>
    <lineage>
        <taxon>Bacteria</taxon>
        <taxon>Bacillati</taxon>
        <taxon>Bacillota</taxon>
        <taxon>Bacilli</taxon>
        <taxon>Bacillales</taxon>
        <taxon>Bacillaceae</taxon>
        <taxon>Bacillus</taxon>
    </lineage>
</organism>
<dbReference type="AlphaFoldDB" id="A0A1L6ZK76"/>
<accession>A0A1L6ZK76</accession>
<reference evidence="1 2" key="1">
    <citation type="submission" date="2016-05" db="EMBL/GenBank/DDBJ databases">
        <title>Complete Genome and Methylome Analysis of Psychrotrophic Bacterial Isolates from Antarctic Lake Untersee.</title>
        <authorList>
            <person name="Fomenkov A."/>
            <person name="Akimov V.N."/>
            <person name="Vasilyeva L.V."/>
            <person name="Andersen D."/>
            <person name="Vincze T."/>
            <person name="Roberts R.J."/>
        </authorList>
    </citation>
    <scope>NUCLEOTIDE SEQUENCE [LARGE SCALE GENOMIC DNA]</scope>
    <source>
        <strain evidence="1 2">U14-5</strain>
    </source>
</reference>
<dbReference type="RefSeq" id="WP_041106000.1">
    <property type="nucleotide sequence ID" value="NZ_BSBE01000001.1"/>
</dbReference>
<name>A0A1L6ZK76_BACIA</name>
<proteinExistence type="predicted"/>
<evidence type="ECO:0000313" key="2">
    <source>
        <dbReference type="Proteomes" id="UP000185426"/>
    </source>
</evidence>
<gene>
    <name evidence="1" type="ORF">BSA145_14375</name>
</gene>
<dbReference type="Proteomes" id="UP000185426">
    <property type="component" value="Chromosome"/>
</dbReference>
<dbReference type="EMBL" id="CP015607">
    <property type="protein sequence ID" value="APT46935.1"/>
    <property type="molecule type" value="Genomic_DNA"/>
</dbReference>
<protein>
    <submittedName>
        <fullName evidence="1">Stress protein</fullName>
    </submittedName>
</protein>
<sequence>MRRILKEALAKERHYYTKQLCSLGVYSPDAAKNMTISDLKKEYHFFFNKTERYL</sequence>